<name>A0A7L9RT91_9PROT</name>
<accession>A0A7L9RT91</accession>
<organism evidence="2 3">
    <name type="scientific">Candidatus Bodocaedibacter vickermanii</name>
    <dbReference type="NCBI Taxonomy" id="2741701"/>
    <lineage>
        <taxon>Bacteria</taxon>
        <taxon>Pseudomonadati</taxon>
        <taxon>Pseudomonadota</taxon>
        <taxon>Alphaproteobacteria</taxon>
        <taxon>Holosporales</taxon>
        <taxon>Candidatus Paracaedibacteraceae</taxon>
        <taxon>Candidatus Bodocaedibacter</taxon>
    </lineage>
</organism>
<dbReference type="Proteomes" id="UP000594001">
    <property type="component" value="Chromosome"/>
</dbReference>
<evidence type="ECO:0000313" key="3">
    <source>
        <dbReference type="Proteomes" id="UP000594001"/>
    </source>
</evidence>
<keyword evidence="3" id="KW-1185">Reference proteome</keyword>
<dbReference type="KEGG" id="pbal:CPBP_00527"/>
<protein>
    <submittedName>
        <fullName evidence="2">Uncharacterized protein</fullName>
    </submittedName>
</protein>
<dbReference type="AlphaFoldDB" id="A0A7L9RT91"/>
<gene>
    <name evidence="2" type="ORF">CPBP_00527</name>
</gene>
<keyword evidence="1" id="KW-0472">Membrane</keyword>
<evidence type="ECO:0000313" key="2">
    <source>
        <dbReference type="EMBL" id="QOL19759.1"/>
    </source>
</evidence>
<sequence length="178" mass="20995">MNFSFLDISVKSPQDLYSWNRIKSTLLVNWYSFWRLILLVLVVLIIFFGTVIILDYPMEAIDLYMNTPWFEVLSIVVSTYITSIFTYGSLYKKNYISFNLTFDTPKPPQFWSWYFWKRNLLFACATILPGKLLEVNMLTESIFYGTSLLISHFCLHCGFWGIGYEPKQLNNHNDDITN</sequence>
<keyword evidence="1" id="KW-1133">Transmembrane helix</keyword>
<proteinExistence type="predicted"/>
<feature type="transmembrane region" description="Helical" evidence="1">
    <location>
        <begin position="33"/>
        <end position="56"/>
    </location>
</feature>
<evidence type="ECO:0000256" key="1">
    <source>
        <dbReference type="SAM" id="Phobius"/>
    </source>
</evidence>
<reference evidence="2 3" key="1">
    <citation type="submission" date="2020-06" db="EMBL/GenBank/DDBJ databases">
        <title>The endosymbiont of the kinetoplastid Bodo saltans is a Paracaedibacter-like alpha-proteobacterium possessing a putative toxin-antitoxin system.</title>
        <authorList>
            <person name="Midha S."/>
            <person name="Rigden D.J."/>
            <person name="Siozios S."/>
            <person name="Hurst G.D.D."/>
            <person name="Jackson A.P."/>
        </authorList>
    </citation>
    <scope>NUCLEOTIDE SEQUENCE [LARGE SCALE GENOMIC DNA]</scope>
    <source>
        <strain evidence="2">Lake Konstanz</strain>
    </source>
</reference>
<keyword evidence="1" id="KW-0812">Transmembrane</keyword>
<dbReference type="EMBL" id="CP054719">
    <property type="protein sequence ID" value="QOL19759.1"/>
    <property type="molecule type" value="Genomic_DNA"/>
</dbReference>
<feature type="transmembrane region" description="Helical" evidence="1">
    <location>
        <begin position="142"/>
        <end position="162"/>
    </location>
</feature>
<feature type="transmembrane region" description="Helical" evidence="1">
    <location>
        <begin position="68"/>
        <end position="90"/>
    </location>
</feature>